<reference evidence="1 2" key="1">
    <citation type="submission" date="2022-08" db="EMBL/GenBank/DDBJ databases">
        <title>Genome Sequence of the sulphate-reducing bacterium, Pseudodesulfovibrio sp. SYK.</title>
        <authorList>
            <person name="Kondo R."/>
            <person name="Kataoka T."/>
        </authorList>
    </citation>
    <scope>NUCLEOTIDE SEQUENCE [LARGE SCALE GENOMIC DNA]</scope>
    <source>
        <strain evidence="1 2">SYK</strain>
    </source>
</reference>
<gene>
    <name evidence="1" type="ORF">SYK_11940</name>
</gene>
<evidence type="ECO:0000313" key="2">
    <source>
        <dbReference type="Proteomes" id="UP001317742"/>
    </source>
</evidence>
<protein>
    <submittedName>
        <fullName evidence="1">Uncharacterized protein</fullName>
    </submittedName>
</protein>
<name>A0ABN6S0V3_9BACT</name>
<dbReference type="Proteomes" id="UP001317742">
    <property type="component" value="Chromosome"/>
</dbReference>
<evidence type="ECO:0000313" key="1">
    <source>
        <dbReference type="EMBL" id="BDQ36834.1"/>
    </source>
</evidence>
<dbReference type="RefSeq" id="WP_281762714.1">
    <property type="nucleotide sequence ID" value="NZ_AP026709.1"/>
</dbReference>
<proteinExistence type="predicted"/>
<dbReference type="EMBL" id="AP026709">
    <property type="protein sequence ID" value="BDQ36834.1"/>
    <property type="molecule type" value="Genomic_DNA"/>
</dbReference>
<accession>A0ABN6S0V3</accession>
<organism evidence="1 2">
    <name type="scientific">Pseudodesulfovibrio nedwellii</name>
    <dbReference type="NCBI Taxonomy" id="2973072"/>
    <lineage>
        <taxon>Bacteria</taxon>
        <taxon>Pseudomonadati</taxon>
        <taxon>Thermodesulfobacteriota</taxon>
        <taxon>Desulfovibrionia</taxon>
        <taxon>Desulfovibrionales</taxon>
        <taxon>Desulfovibrionaceae</taxon>
    </lineage>
</organism>
<keyword evidence="2" id="KW-1185">Reference proteome</keyword>
<sequence>MRDLLTFFGGVAVGVLAVTGVYALEEAESLSFVDCDDDDECDSNVKHSTEEPEEAAC</sequence>